<keyword evidence="6" id="KW-0282">Flagellum</keyword>
<dbReference type="EMBL" id="AP024849">
    <property type="protein sequence ID" value="BCZ48597.1"/>
    <property type="molecule type" value="Genomic_DNA"/>
</dbReference>
<accession>A0ABM7TB96</accession>
<dbReference type="PANTHER" id="PTHR34653:SF1">
    <property type="entry name" value="FLAGELLAR HOOK-BASAL BODY COMPLEX PROTEIN FLIE"/>
    <property type="match status" value="1"/>
</dbReference>
<dbReference type="Proteomes" id="UP000824633">
    <property type="component" value="Chromosome"/>
</dbReference>
<evidence type="ECO:0000313" key="7">
    <source>
        <dbReference type="Proteomes" id="UP000824633"/>
    </source>
</evidence>
<keyword evidence="6" id="KW-0966">Cell projection</keyword>
<dbReference type="InterPro" id="IPR001624">
    <property type="entry name" value="FliE"/>
</dbReference>
<dbReference type="Pfam" id="PF02049">
    <property type="entry name" value="FliE"/>
    <property type="match status" value="1"/>
</dbReference>
<dbReference type="PANTHER" id="PTHR34653">
    <property type="match status" value="1"/>
</dbReference>
<keyword evidence="3 4" id="KW-0975">Bacterial flagellum</keyword>
<evidence type="ECO:0000256" key="1">
    <source>
        <dbReference type="ARBA" id="ARBA00004117"/>
    </source>
</evidence>
<proteinExistence type="inferred from homology"/>
<keyword evidence="7" id="KW-1185">Reference proteome</keyword>
<dbReference type="NCBIfam" id="TIGR00205">
    <property type="entry name" value="fliE"/>
    <property type="match status" value="1"/>
</dbReference>
<comment type="subcellular location">
    <subcellularLocation>
        <location evidence="1 4">Bacterial flagellum basal body</location>
    </subcellularLocation>
</comment>
<evidence type="ECO:0000256" key="4">
    <source>
        <dbReference type="HAMAP-Rule" id="MF_00724"/>
    </source>
</evidence>
<evidence type="ECO:0000256" key="2">
    <source>
        <dbReference type="ARBA" id="ARBA00009272"/>
    </source>
</evidence>
<evidence type="ECO:0000313" key="6">
    <source>
        <dbReference type="EMBL" id="BCZ48597.1"/>
    </source>
</evidence>
<evidence type="ECO:0000256" key="5">
    <source>
        <dbReference type="NCBIfam" id="TIGR00205"/>
    </source>
</evidence>
<reference evidence="7" key="1">
    <citation type="submission" date="2021-07" db="EMBL/GenBank/DDBJ databases">
        <title>Complete genome sequencing of a Clostridium isolate.</title>
        <authorList>
            <person name="Ueki A."/>
            <person name="Tonouchi A."/>
        </authorList>
    </citation>
    <scope>NUCLEOTIDE SEQUENCE [LARGE SCALE GENOMIC DNA]</scope>
    <source>
        <strain evidence="7">C5S11</strain>
    </source>
</reference>
<comment type="similarity">
    <text evidence="2 4">Belongs to the FliE family.</text>
</comment>
<gene>
    <name evidence="4 6" type="primary">fliE</name>
    <name evidence="6" type="ORF">psyc5s11_46640</name>
</gene>
<dbReference type="RefSeq" id="WP_224034850.1">
    <property type="nucleotide sequence ID" value="NZ_AP024849.1"/>
</dbReference>
<name>A0ABM7TB96_9CLOT</name>
<sequence length="109" mass="12490">MRIEDSYLLNEVQFNNKFQNVGNNKSSDKSKEEKINSVGFGDVLKEYMNDTNDKMLKSNATTTSFIKGEDVNIDEVMIKAQEASLSLQFLTQTRDKLLEGYNQLSRLQL</sequence>
<protein>
    <recommendedName>
        <fullName evidence="4 5">Flagellar hook-basal body complex protein FliE</fullName>
    </recommendedName>
</protein>
<dbReference type="PRINTS" id="PR01006">
    <property type="entry name" value="FLGHOOKFLIE"/>
</dbReference>
<keyword evidence="6" id="KW-0969">Cilium</keyword>
<dbReference type="HAMAP" id="MF_00724">
    <property type="entry name" value="FliE"/>
    <property type="match status" value="1"/>
</dbReference>
<organism evidence="6 7">
    <name type="scientific">Clostridium gelidum</name>
    <dbReference type="NCBI Taxonomy" id="704125"/>
    <lineage>
        <taxon>Bacteria</taxon>
        <taxon>Bacillati</taxon>
        <taxon>Bacillota</taxon>
        <taxon>Clostridia</taxon>
        <taxon>Eubacteriales</taxon>
        <taxon>Clostridiaceae</taxon>
        <taxon>Clostridium</taxon>
    </lineage>
</organism>
<evidence type="ECO:0000256" key="3">
    <source>
        <dbReference type="ARBA" id="ARBA00023143"/>
    </source>
</evidence>